<dbReference type="InterPro" id="IPR016035">
    <property type="entry name" value="Acyl_Trfase/lysoPLipase"/>
</dbReference>
<evidence type="ECO:0000256" key="1">
    <source>
        <dbReference type="ARBA" id="ARBA00022801"/>
    </source>
</evidence>
<protein>
    <submittedName>
        <fullName evidence="6">Patatin family protein</fullName>
    </submittedName>
</protein>
<comment type="caution">
    <text evidence="4">Lacks conserved residue(s) required for the propagation of feature annotation.</text>
</comment>
<evidence type="ECO:0000256" key="3">
    <source>
        <dbReference type="ARBA" id="ARBA00023098"/>
    </source>
</evidence>
<organism evidence="6 7">
    <name type="scientific">Sandarakinorhabdus glacialis</name>
    <dbReference type="NCBI Taxonomy" id="1614636"/>
    <lineage>
        <taxon>Bacteria</taxon>
        <taxon>Pseudomonadati</taxon>
        <taxon>Pseudomonadota</taxon>
        <taxon>Alphaproteobacteria</taxon>
        <taxon>Sphingomonadales</taxon>
        <taxon>Sphingosinicellaceae</taxon>
        <taxon>Sandarakinorhabdus</taxon>
    </lineage>
</organism>
<dbReference type="GO" id="GO:0016787">
    <property type="term" value="F:hydrolase activity"/>
    <property type="evidence" value="ECO:0007669"/>
    <property type="project" value="UniProtKB-UniRule"/>
</dbReference>
<evidence type="ECO:0000313" key="7">
    <source>
        <dbReference type="Proteomes" id="UP000635071"/>
    </source>
</evidence>
<keyword evidence="2 4" id="KW-0442">Lipid degradation</keyword>
<evidence type="ECO:0000256" key="4">
    <source>
        <dbReference type="PROSITE-ProRule" id="PRU01161"/>
    </source>
</evidence>
<gene>
    <name evidence="6" type="ORF">GCM10011529_18810</name>
</gene>
<reference evidence="6" key="1">
    <citation type="journal article" date="2014" name="Int. J. Syst. Evol. Microbiol.">
        <title>Complete genome sequence of Corynebacterium casei LMG S-19264T (=DSM 44701T), isolated from a smear-ripened cheese.</title>
        <authorList>
            <consortium name="US DOE Joint Genome Institute (JGI-PGF)"/>
            <person name="Walter F."/>
            <person name="Albersmeier A."/>
            <person name="Kalinowski J."/>
            <person name="Ruckert C."/>
        </authorList>
    </citation>
    <scope>NUCLEOTIDE SEQUENCE</scope>
    <source>
        <strain evidence="6">CGMCC 1.15519</strain>
    </source>
</reference>
<accession>A0A917E7U9</accession>
<name>A0A917E7U9_9SPHN</name>
<comment type="caution">
    <text evidence="6">The sequence shown here is derived from an EMBL/GenBank/DDBJ whole genome shotgun (WGS) entry which is preliminary data.</text>
</comment>
<keyword evidence="1 4" id="KW-0378">Hydrolase</keyword>
<sequence length="264" mass="27597">MKIALALGGGAGLGWAHIGVLHALHERGVQVDAVSGTSIGAVAAVCLAADRLNVLEDIARAINARQVVRFIDIDPRRGSVLGGRAVTAQLRQHFGHGNLQDLFLPVAIVAADLVSGAEIALSRGSIVDAIRASIAIPGVFPPVHTGGMILVDGGVITPVPVRAVRALSKAPVLAINLQGDYLRRAEAGMPPGKRLVTPFRVGRAGISLLMTHLARQSLLLDPPDLEIAPAIGHIDVRNFTRAHELIALGAASIADNWDAIRKLL</sequence>
<dbReference type="InterPro" id="IPR050301">
    <property type="entry name" value="NTE"/>
</dbReference>
<keyword evidence="7" id="KW-1185">Reference proteome</keyword>
<dbReference type="InterPro" id="IPR002641">
    <property type="entry name" value="PNPLA_dom"/>
</dbReference>
<dbReference type="PANTHER" id="PTHR14226">
    <property type="entry name" value="NEUROPATHY TARGET ESTERASE/SWISS CHEESE D.MELANOGASTER"/>
    <property type="match status" value="1"/>
</dbReference>
<proteinExistence type="predicted"/>
<dbReference type="GO" id="GO:0016042">
    <property type="term" value="P:lipid catabolic process"/>
    <property type="evidence" value="ECO:0007669"/>
    <property type="project" value="UniProtKB-UniRule"/>
</dbReference>
<dbReference type="PROSITE" id="PS51635">
    <property type="entry name" value="PNPLA"/>
    <property type="match status" value="1"/>
</dbReference>
<keyword evidence="3 4" id="KW-0443">Lipid metabolism</keyword>
<feature type="domain" description="PNPLA" evidence="5">
    <location>
        <begin position="5"/>
        <end position="165"/>
    </location>
</feature>
<dbReference type="RefSeq" id="WP_188762681.1">
    <property type="nucleotide sequence ID" value="NZ_BMJM01000005.1"/>
</dbReference>
<dbReference type="EMBL" id="BMJM01000005">
    <property type="protein sequence ID" value="GGE12656.1"/>
    <property type="molecule type" value="Genomic_DNA"/>
</dbReference>
<dbReference type="PANTHER" id="PTHR14226:SF76">
    <property type="entry name" value="NTE FAMILY PROTEIN RSSA"/>
    <property type="match status" value="1"/>
</dbReference>
<evidence type="ECO:0000256" key="2">
    <source>
        <dbReference type="ARBA" id="ARBA00022963"/>
    </source>
</evidence>
<dbReference type="SUPFAM" id="SSF52151">
    <property type="entry name" value="FabD/lysophospholipase-like"/>
    <property type="match status" value="1"/>
</dbReference>
<feature type="active site" description="Proton acceptor" evidence="4">
    <location>
        <position position="152"/>
    </location>
</feature>
<dbReference type="Gene3D" id="3.40.1090.10">
    <property type="entry name" value="Cytosolic phospholipase A2 catalytic domain"/>
    <property type="match status" value="2"/>
</dbReference>
<dbReference type="AlphaFoldDB" id="A0A917E7U9"/>
<evidence type="ECO:0000259" key="5">
    <source>
        <dbReference type="PROSITE" id="PS51635"/>
    </source>
</evidence>
<reference evidence="6" key="2">
    <citation type="submission" date="2020-09" db="EMBL/GenBank/DDBJ databases">
        <authorList>
            <person name="Sun Q."/>
            <person name="Zhou Y."/>
        </authorList>
    </citation>
    <scope>NUCLEOTIDE SEQUENCE</scope>
    <source>
        <strain evidence="6">CGMCC 1.15519</strain>
    </source>
</reference>
<dbReference type="Proteomes" id="UP000635071">
    <property type="component" value="Unassembled WGS sequence"/>
</dbReference>
<dbReference type="Pfam" id="PF01734">
    <property type="entry name" value="Patatin"/>
    <property type="match status" value="1"/>
</dbReference>
<feature type="active site" description="Nucleophile" evidence="4">
    <location>
        <position position="38"/>
    </location>
</feature>
<feature type="short sequence motif" description="DGA/G" evidence="4">
    <location>
        <begin position="152"/>
        <end position="154"/>
    </location>
</feature>
<feature type="short sequence motif" description="GXSXG" evidence="4">
    <location>
        <begin position="36"/>
        <end position="40"/>
    </location>
</feature>
<evidence type="ECO:0000313" key="6">
    <source>
        <dbReference type="EMBL" id="GGE12656.1"/>
    </source>
</evidence>